<organism evidence="2">
    <name type="scientific">marine sediment metagenome</name>
    <dbReference type="NCBI Taxonomy" id="412755"/>
    <lineage>
        <taxon>unclassified sequences</taxon>
        <taxon>metagenomes</taxon>
        <taxon>ecological metagenomes</taxon>
    </lineage>
</organism>
<dbReference type="AlphaFoldDB" id="A0A0F9PW09"/>
<keyword evidence="1" id="KW-1133">Transmembrane helix</keyword>
<proteinExistence type="predicted"/>
<evidence type="ECO:0000313" key="2">
    <source>
        <dbReference type="EMBL" id="KKN35795.1"/>
    </source>
</evidence>
<name>A0A0F9PW09_9ZZZZ</name>
<gene>
    <name evidence="2" type="ORF">LCGC14_0780090</name>
</gene>
<keyword evidence="1" id="KW-0472">Membrane</keyword>
<evidence type="ECO:0000256" key="1">
    <source>
        <dbReference type="SAM" id="Phobius"/>
    </source>
</evidence>
<sequence length="81" mass="9140">MESCAYCEKESVSSCAICGKHLCQDHILHGLSKRNTAPAVNCANCQKKFPRKLRKNIIIMTTVFIIASIFLIYYLSTIIPF</sequence>
<protein>
    <submittedName>
        <fullName evidence="2">Uncharacterized protein</fullName>
    </submittedName>
</protein>
<feature type="transmembrane region" description="Helical" evidence="1">
    <location>
        <begin position="57"/>
        <end position="76"/>
    </location>
</feature>
<dbReference type="EMBL" id="LAZR01002011">
    <property type="protein sequence ID" value="KKN35795.1"/>
    <property type="molecule type" value="Genomic_DNA"/>
</dbReference>
<keyword evidence="1" id="KW-0812">Transmembrane</keyword>
<reference evidence="2" key="1">
    <citation type="journal article" date="2015" name="Nature">
        <title>Complex archaea that bridge the gap between prokaryotes and eukaryotes.</title>
        <authorList>
            <person name="Spang A."/>
            <person name="Saw J.H."/>
            <person name="Jorgensen S.L."/>
            <person name="Zaremba-Niedzwiedzka K."/>
            <person name="Martijn J."/>
            <person name="Lind A.E."/>
            <person name="van Eijk R."/>
            <person name="Schleper C."/>
            <person name="Guy L."/>
            <person name="Ettema T.J."/>
        </authorList>
    </citation>
    <scope>NUCLEOTIDE SEQUENCE</scope>
</reference>
<accession>A0A0F9PW09</accession>
<comment type="caution">
    <text evidence="2">The sequence shown here is derived from an EMBL/GenBank/DDBJ whole genome shotgun (WGS) entry which is preliminary data.</text>
</comment>